<dbReference type="PROSITE" id="PS50106">
    <property type="entry name" value="PDZ"/>
    <property type="match status" value="1"/>
</dbReference>
<evidence type="ECO:0000313" key="4">
    <source>
        <dbReference type="Ensembl" id="ENSLOCP00000007021.1"/>
    </source>
</evidence>
<dbReference type="STRING" id="7918.ENSLOCP00000007021"/>
<keyword evidence="5" id="KW-1185">Reference proteome</keyword>
<dbReference type="PANTHER" id="PTHR15963">
    <property type="entry name" value="GENERAL RECEPTOR FOR PHOSPHOINOSITIDES 1-ASSOCIATED SCAFFOLD PROTEIN-RELATED"/>
    <property type="match status" value="1"/>
</dbReference>
<dbReference type="InterPro" id="IPR052122">
    <property type="entry name" value="Intracell_Traff_Signaling_Reg"/>
</dbReference>
<keyword evidence="2" id="KW-0963">Cytoplasm</keyword>
<dbReference type="Pfam" id="PF00595">
    <property type="entry name" value="PDZ"/>
    <property type="match status" value="1"/>
</dbReference>
<dbReference type="AlphaFoldDB" id="W5MF62"/>
<reference evidence="4" key="3">
    <citation type="submission" date="2025-09" db="UniProtKB">
        <authorList>
            <consortium name="Ensembl"/>
        </authorList>
    </citation>
    <scope>IDENTIFICATION</scope>
</reference>
<dbReference type="InterPro" id="IPR001478">
    <property type="entry name" value="PDZ"/>
</dbReference>
<dbReference type="Proteomes" id="UP000018468">
    <property type="component" value="Linkage group LG12"/>
</dbReference>
<dbReference type="Ensembl" id="ENSLOCT00000007029.1">
    <property type="protein sequence ID" value="ENSLOCP00000007021.1"/>
    <property type="gene ID" value="ENSLOCG00000005812.1"/>
</dbReference>
<sequence>WCDEIHIAIFTMNFKRLIRQNSNDNYILQNNLRRKTGPCFNNTVDSETDNKRLQKVVATLGTLPRGRKQKVARSNSLVDYTDSQRTAIIMEKQDNETYGFEIQTYGLQHQNTNTLEMCTFVCKVQEDSPAENAGLTPGDVIVAVNGISTEGFSHQHIVDLIKTSASCLRLETINGTAVKRIELETKLKFLKKTLREKWVELQSLLLQEQRLAHGNLNECSPHSSLDSPMSPMSPGADSLAFSPMLRCKYRFSSGSSCKSQLSITTEDSEDTFYQASVFEDSNPMSPYRRVSMDDECFFSRDCSTVGLKASVNRTRSISLASSGSISPSWDVTGSSSLFGTLPRKKQGSVRKRFMKFIPGLNRPVVEEEIHQST</sequence>
<comment type="subcellular location">
    <subcellularLocation>
        <location evidence="1">Cytoplasm</location>
    </subcellularLocation>
</comment>
<name>W5MF62_LEPOC</name>
<evidence type="ECO:0000259" key="3">
    <source>
        <dbReference type="PROSITE" id="PS50106"/>
    </source>
</evidence>
<accession>W5MF62</accession>
<evidence type="ECO:0000313" key="5">
    <source>
        <dbReference type="Proteomes" id="UP000018468"/>
    </source>
</evidence>
<dbReference type="SUPFAM" id="SSF50156">
    <property type="entry name" value="PDZ domain-like"/>
    <property type="match status" value="1"/>
</dbReference>
<organism evidence="4 5">
    <name type="scientific">Lepisosteus oculatus</name>
    <name type="common">Spotted gar</name>
    <dbReference type="NCBI Taxonomy" id="7918"/>
    <lineage>
        <taxon>Eukaryota</taxon>
        <taxon>Metazoa</taxon>
        <taxon>Chordata</taxon>
        <taxon>Craniata</taxon>
        <taxon>Vertebrata</taxon>
        <taxon>Euteleostomi</taxon>
        <taxon>Actinopterygii</taxon>
        <taxon>Neopterygii</taxon>
        <taxon>Holostei</taxon>
        <taxon>Semionotiformes</taxon>
        <taxon>Lepisosteidae</taxon>
        <taxon>Lepisosteus</taxon>
    </lineage>
</organism>
<dbReference type="Bgee" id="ENSLOCG00000005812">
    <property type="expression patterns" value="Expressed in bone element and 10 other cell types or tissues"/>
</dbReference>
<dbReference type="EMBL" id="AHAT01028886">
    <property type="status" value="NOT_ANNOTATED_CDS"/>
    <property type="molecule type" value="Genomic_DNA"/>
</dbReference>
<reference evidence="5" key="1">
    <citation type="submission" date="2011-12" db="EMBL/GenBank/DDBJ databases">
        <title>The Draft Genome of Lepisosteus oculatus.</title>
        <authorList>
            <consortium name="The Broad Institute Genome Assembly &amp; Analysis Group"/>
            <consortium name="Computational R&amp;D Group"/>
            <consortium name="and Sequencing Platform"/>
            <person name="Di Palma F."/>
            <person name="Alfoldi J."/>
            <person name="Johnson J."/>
            <person name="Berlin A."/>
            <person name="Gnerre S."/>
            <person name="Jaffe D."/>
            <person name="MacCallum I."/>
            <person name="Young S."/>
            <person name="Walker B.J."/>
            <person name="Lander E.S."/>
            <person name="Lindblad-Toh K."/>
        </authorList>
    </citation>
    <scope>NUCLEOTIDE SEQUENCE [LARGE SCALE GENOMIC DNA]</scope>
</reference>
<dbReference type="SMART" id="SM00228">
    <property type="entry name" value="PDZ"/>
    <property type="match status" value="1"/>
</dbReference>
<dbReference type="FunCoup" id="W5MF62">
    <property type="interactions" value="499"/>
</dbReference>
<dbReference type="InterPro" id="IPR036034">
    <property type="entry name" value="PDZ_sf"/>
</dbReference>
<dbReference type="CDD" id="cd06713">
    <property type="entry name" value="PDZ_tamalin_CYTIP-like"/>
    <property type="match status" value="1"/>
</dbReference>
<evidence type="ECO:0000256" key="2">
    <source>
        <dbReference type="ARBA" id="ARBA00022490"/>
    </source>
</evidence>
<dbReference type="GO" id="GO:0005737">
    <property type="term" value="C:cytoplasm"/>
    <property type="evidence" value="ECO:0007669"/>
    <property type="project" value="UniProtKB-SubCell"/>
</dbReference>
<evidence type="ECO:0000256" key="1">
    <source>
        <dbReference type="ARBA" id="ARBA00004496"/>
    </source>
</evidence>
<dbReference type="OMA" id="SVRKHIF"/>
<protein>
    <submittedName>
        <fullName evidence="4">Cytohesin 1 interacting protein</fullName>
    </submittedName>
</protein>
<reference evidence="4" key="2">
    <citation type="submission" date="2025-08" db="UniProtKB">
        <authorList>
            <consortium name="Ensembl"/>
        </authorList>
    </citation>
    <scope>IDENTIFICATION</scope>
</reference>
<dbReference type="PANTHER" id="PTHR15963:SF1">
    <property type="entry name" value="CYTOHESIN-INTERACTING PROTEIN"/>
    <property type="match status" value="1"/>
</dbReference>
<dbReference type="GeneTree" id="ENSGT00530000063734"/>
<dbReference type="InParanoid" id="W5MF62"/>
<feature type="domain" description="PDZ" evidence="3">
    <location>
        <begin position="87"/>
        <end position="176"/>
    </location>
</feature>
<dbReference type="Gene3D" id="2.30.42.10">
    <property type="match status" value="1"/>
</dbReference>
<dbReference type="eggNOG" id="KOG3528">
    <property type="taxonomic scope" value="Eukaryota"/>
</dbReference>
<proteinExistence type="predicted"/>